<dbReference type="PANTHER" id="PTHR16166">
    <property type="entry name" value="VACUOLAR PROTEIN SORTING-ASSOCIATED PROTEIN VPS13"/>
    <property type="match status" value="1"/>
</dbReference>
<dbReference type="InterPro" id="IPR056747">
    <property type="entry name" value="VPS13-like_M"/>
</dbReference>
<accession>A0A3P8F3L0</accession>
<gene>
    <name evidence="4" type="ORF">HPBE_LOCUS19187</name>
</gene>
<reference evidence="4 5" key="1">
    <citation type="submission" date="2018-11" db="EMBL/GenBank/DDBJ databases">
        <authorList>
            <consortium name="Pathogen Informatics"/>
        </authorList>
    </citation>
    <scope>NUCLEOTIDE SEQUENCE [LARGE SCALE GENOMIC DNA]</scope>
</reference>
<evidence type="ECO:0000313" key="6">
    <source>
        <dbReference type="WBParaSite" id="HPBE_0001918801-mRNA-1"/>
    </source>
</evidence>
<evidence type="ECO:0000256" key="2">
    <source>
        <dbReference type="SAM" id="MobiDB-lite"/>
    </source>
</evidence>
<dbReference type="OrthoDB" id="5876256at2759"/>
<organism evidence="5 6">
    <name type="scientific">Heligmosomoides polygyrus</name>
    <name type="common">Parasitic roundworm</name>
    <dbReference type="NCBI Taxonomy" id="6339"/>
    <lineage>
        <taxon>Eukaryota</taxon>
        <taxon>Metazoa</taxon>
        <taxon>Ecdysozoa</taxon>
        <taxon>Nematoda</taxon>
        <taxon>Chromadorea</taxon>
        <taxon>Rhabditida</taxon>
        <taxon>Rhabditina</taxon>
        <taxon>Rhabditomorpha</taxon>
        <taxon>Strongyloidea</taxon>
        <taxon>Heligmosomidae</taxon>
        <taxon>Heligmosomoides</taxon>
    </lineage>
</organism>
<dbReference type="AlphaFoldDB" id="A0A183GAV9"/>
<feature type="domain" description="VPS13-like middle region" evidence="3">
    <location>
        <begin position="4"/>
        <end position="195"/>
    </location>
</feature>
<evidence type="ECO:0000313" key="4">
    <source>
        <dbReference type="EMBL" id="VDP14306.1"/>
    </source>
</evidence>
<evidence type="ECO:0000259" key="3">
    <source>
        <dbReference type="Pfam" id="PF25033"/>
    </source>
</evidence>
<protein>
    <submittedName>
        <fullName evidence="6">VPS13_mid_rpt domain-containing protein</fullName>
    </submittedName>
</protein>
<dbReference type="PANTHER" id="PTHR16166:SF93">
    <property type="entry name" value="INTERMEMBRANE LIPID TRANSFER PROTEIN VPS13"/>
    <property type="match status" value="1"/>
</dbReference>
<feature type="compositionally biased region" description="Low complexity" evidence="2">
    <location>
        <begin position="280"/>
        <end position="295"/>
    </location>
</feature>
<accession>A0A183GAV9</accession>
<evidence type="ECO:0000256" key="1">
    <source>
        <dbReference type="ARBA" id="ARBA00006545"/>
    </source>
</evidence>
<reference evidence="6" key="2">
    <citation type="submission" date="2019-09" db="UniProtKB">
        <authorList>
            <consortium name="WormBaseParasite"/>
        </authorList>
    </citation>
    <scope>IDENTIFICATION</scope>
</reference>
<keyword evidence="5" id="KW-1185">Reference proteome</keyword>
<name>A0A183GAV9_HELPZ</name>
<dbReference type="WBParaSite" id="HPBE_0001918801-mRNA-1">
    <property type="protein sequence ID" value="HPBE_0001918801-mRNA-1"/>
    <property type="gene ID" value="HPBE_0001918801"/>
</dbReference>
<dbReference type="GO" id="GO:0045053">
    <property type="term" value="P:protein retention in Golgi apparatus"/>
    <property type="evidence" value="ECO:0007669"/>
    <property type="project" value="TreeGrafter"/>
</dbReference>
<sequence>MLIQAEVKMTIKAMHVTATLKTVKMEDMTEKALYRKLLSVAGDKDMLKFEMTQYQRNEEQKKQMLASDVDMIVKVRLAQMRFIFLNLWLCRLMAWMAPFQEEAARAAAAAQAAATEKAQEAAANVKQLLAESPPRIQLDVELEAPVIIVPQLSSSHNVVVLVLGKLVVKNHFSGDKKNGKLILDRMEVKLMDVKFGINLTFAAFKDVPEITVDAQIPSLAVNMSEEDYSTIMQTLSGNLAEGNVDTDPPPPAVCDVQVDVDDEGAQDPTAKPEKTAQGKTKVTTTSSEKTETPVTAVEAPKPRIIFQFSLDNIVAVLFTGKFLVILHWVRQL</sequence>
<comment type="similarity">
    <text evidence="1">Belongs to the VPS13 family.</text>
</comment>
<dbReference type="EMBL" id="UZAH01031191">
    <property type="protein sequence ID" value="VDP14306.1"/>
    <property type="molecule type" value="Genomic_DNA"/>
</dbReference>
<dbReference type="InterPro" id="IPR026847">
    <property type="entry name" value="VPS13"/>
</dbReference>
<proteinExistence type="inferred from homology"/>
<dbReference type="Proteomes" id="UP000050761">
    <property type="component" value="Unassembled WGS sequence"/>
</dbReference>
<dbReference type="Pfam" id="PF25033">
    <property type="entry name" value="VPS13_M"/>
    <property type="match status" value="1"/>
</dbReference>
<dbReference type="GO" id="GO:0006623">
    <property type="term" value="P:protein targeting to vacuole"/>
    <property type="evidence" value="ECO:0007669"/>
    <property type="project" value="TreeGrafter"/>
</dbReference>
<evidence type="ECO:0000313" key="5">
    <source>
        <dbReference type="Proteomes" id="UP000050761"/>
    </source>
</evidence>
<feature type="region of interest" description="Disordered" evidence="2">
    <location>
        <begin position="263"/>
        <end position="295"/>
    </location>
</feature>